<reference evidence="1" key="1">
    <citation type="journal article" date="2023" name="Science">
        <title>Genome structures resolve the early diversification of teleost fishes.</title>
        <authorList>
            <person name="Parey E."/>
            <person name="Louis A."/>
            <person name="Montfort J."/>
            <person name="Bouchez O."/>
            <person name="Roques C."/>
            <person name="Iampietro C."/>
            <person name="Lluch J."/>
            <person name="Castinel A."/>
            <person name="Donnadieu C."/>
            <person name="Desvignes T."/>
            <person name="Floi Bucao C."/>
            <person name="Jouanno E."/>
            <person name="Wen M."/>
            <person name="Mejri S."/>
            <person name="Dirks R."/>
            <person name="Jansen H."/>
            <person name="Henkel C."/>
            <person name="Chen W.J."/>
            <person name="Zahm M."/>
            <person name="Cabau C."/>
            <person name="Klopp C."/>
            <person name="Thompson A.W."/>
            <person name="Robinson-Rechavi M."/>
            <person name="Braasch I."/>
            <person name="Lecointre G."/>
            <person name="Bobe J."/>
            <person name="Postlethwait J.H."/>
            <person name="Berthelot C."/>
            <person name="Roest Crollius H."/>
            <person name="Guiguen Y."/>
        </authorList>
    </citation>
    <scope>NUCLEOTIDE SEQUENCE</scope>
    <source>
        <strain evidence="1">NC1722</strain>
    </source>
</reference>
<dbReference type="AlphaFoldDB" id="A0AAD7S1N0"/>
<sequence>METPLYQQQEVPPLASCHCCPEWAGPSTCQCCISDRKQGTRLFISAVNGEKRTSMCLICAIAQDPGVEHSFIRPSPHLTRPLSSPALLRLRLLSLDDRWNISPECVRIAGPGSDNKIEGRG</sequence>
<organism evidence="1 2">
    <name type="scientific">Aldrovandia affinis</name>
    <dbReference type="NCBI Taxonomy" id="143900"/>
    <lineage>
        <taxon>Eukaryota</taxon>
        <taxon>Metazoa</taxon>
        <taxon>Chordata</taxon>
        <taxon>Craniata</taxon>
        <taxon>Vertebrata</taxon>
        <taxon>Euteleostomi</taxon>
        <taxon>Actinopterygii</taxon>
        <taxon>Neopterygii</taxon>
        <taxon>Teleostei</taxon>
        <taxon>Notacanthiformes</taxon>
        <taxon>Halosauridae</taxon>
        <taxon>Aldrovandia</taxon>
    </lineage>
</organism>
<protein>
    <submittedName>
        <fullName evidence="1">Uncharacterized protein</fullName>
    </submittedName>
</protein>
<dbReference type="EMBL" id="JAINUG010000127">
    <property type="protein sequence ID" value="KAJ8394322.1"/>
    <property type="molecule type" value="Genomic_DNA"/>
</dbReference>
<gene>
    <name evidence="1" type="ORF">AAFF_G00047290</name>
</gene>
<name>A0AAD7S1N0_9TELE</name>
<comment type="caution">
    <text evidence="1">The sequence shown here is derived from an EMBL/GenBank/DDBJ whole genome shotgun (WGS) entry which is preliminary data.</text>
</comment>
<dbReference type="Proteomes" id="UP001221898">
    <property type="component" value="Unassembled WGS sequence"/>
</dbReference>
<accession>A0AAD7S1N0</accession>
<keyword evidence="2" id="KW-1185">Reference proteome</keyword>
<evidence type="ECO:0000313" key="2">
    <source>
        <dbReference type="Proteomes" id="UP001221898"/>
    </source>
</evidence>
<evidence type="ECO:0000313" key="1">
    <source>
        <dbReference type="EMBL" id="KAJ8394322.1"/>
    </source>
</evidence>
<proteinExistence type="predicted"/>